<comment type="similarity">
    <text evidence="7">Belongs to the MptA/B family.</text>
</comment>
<feature type="transmembrane region" description="Helical" evidence="9">
    <location>
        <begin position="407"/>
        <end position="432"/>
    </location>
</feature>
<evidence type="ECO:0000256" key="3">
    <source>
        <dbReference type="ARBA" id="ARBA00022679"/>
    </source>
</evidence>
<name>E3J4R6_PSEI1</name>
<protein>
    <recommendedName>
        <fullName evidence="12">Integral membrane protein</fullName>
    </recommendedName>
</protein>
<dbReference type="NCBIfam" id="NF038066">
    <property type="entry name" value="MptB"/>
    <property type="match status" value="1"/>
</dbReference>
<dbReference type="KEGG" id="fri:FraEuI1c_0147"/>
<feature type="transmembrane region" description="Helical" evidence="9">
    <location>
        <begin position="180"/>
        <end position="201"/>
    </location>
</feature>
<dbReference type="Proteomes" id="UP000002484">
    <property type="component" value="Chromosome"/>
</dbReference>
<dbReference type="eggNOG" id="ENOG502Z9GU">
    <property type="taxonomic scope" value="Bacteria"/>
</dbReference>
<feature type="transmembrane region" description="Helical" evidence="9">
    <location>
        <begin position="241"/>
        <end position="264"/>
    </location>
</feature>
<dbReference type="STRING" id="298654.FraEuI1c_0147"/>
<dbReference type="HOGENOM" id="CLU_432618_0_0_11"/>
<evidence type="ECO:0000313" key="10">
    <source>
        <dbReference type="EMBL" id="ADP78235.1"/>
    </source>
</evidence>
<feature type="transmembrane region" description="Helical" evidence="9">
    <location>
        <begin position="522"/>
        <end position="543"/>
    </location>
</feature>
<dbReference type="Pfam" id="PF26314">
    <property type="entry name" value="MptA_B_family"/>
    <property type="match status" value="2"/>
</dbReference>
<feature type="transmembrane region" description="Helical" evidence="9">
    <location>
        <begin position="555"/>
        <end position="577"/>
    </location>
</feature>
<keyword evidence="6 9" id="KW-0472">Membrane</keyword>
<evidence type="ECO:0000313" key="11">
    <source>
        <dbReference type="Proteomes" id="UP000002484"/>
    </source>
</evidence>
<dbReference type="AlphaFoldDB" id="E3J4R6"/>
<dbReference type="RefSeq" id="WP_013421358.1">
    <property type="nucleotide sequence ID" value="NC_014666.1"/>
</dbReference>
<accession>E3J4R6</accession>
<dbReference type="GO" id="GO:0016757">
    <property type="term" value="F:glycosyltransferase activity"/>
    <property type="evidence" value="ECO:0007669"/>
    <property type="project" value="UniProtKB-KW"/>
</dbReference>
<keyword evidence="5 9" id="KW-1133">Transmembrane helix</keyword>
<keyword evidence="11" id="KW-1185">Reference proteome</keyword>
<evidence type="ECO:0008006" key="12">
    <source>
        <dbReference type="Google" id="ProtNLM"/>
    </source>
</evidence>
<evidence type="ECO:0000256" key="1">
    <source>
        <dbReference type="ARBA" id="ARBA00004141"/>
    </source>
</evidence>
<evidence type="ECO:0000256" key="8">
    <source>
        <dbReference type="SAM" id="MobiDB-lite"/>
    </source>
</evidence>
<feature type="region of interest" description="Disordered" evidence="8">
    <location>
        <begin position="581"/>
        <end position="607"/>
    </location>
</feature>
<feature type="transmembrane region" description="Helical" evidence="9">
    <location>
        <begin position="374"/>
        <end position="395"/>
    </location>
</feature>
<organism evidence="10 11">
    <name type="scientific">Pseudofrankia inefficax (strain DSM 45817 / CECT 9037 / DDB 130130 / EuI1c)</name>
    <name type="common">Frankia inefficax</name>
    <dbReference type="NCBI Taxonomy" id="298654"/>
    <lineage>
        <taxon>Bacteria</taxon>
        <taxon>Bacillati</taxon>
        <taxon>Actinomycetota</taxon>
        <taxon>Actinomycetes</taxon>
        <taxon>Frankiales</taxon>
        <taxon>Frankiaceae</taxon>
        <taxon>Pseudofrankia</taxon>
    </lineage>
</organism>
<dbReference type="EMBL" id="CP002299">
    <property type="protein sequence ID" value="ADP78235.1"/>
    <property type="molecule type" value="Genomic_DNA"/>
</dbReference>
<feature type="transmembrane region" description="Helical" evidence="9">
    <location>
        <begin position="51"/>
        <end position="74"/>
    </location>
</feature>
<dbReference type="GO" id="GO:0016020">
    <property type="term" value="C:membrane"/>
    <property type="evidence" value="ECO:0007669"/>
    <property type="project" value="UniProtKB-SubCell"/>
</dbReference>
<feature type="transmembrane region" description="Helical" evidence="9">
    <location>
        <begin position="276"/>
        <end position="299"/>
    </location>
</feature>
<feature type="transmembrane region" description="Helical" evidence="9">
    <location>
        <begin position="305"/>
        <end position="322"/>
    </location>
</feature>
<evidence type="ECO:0000256" key="2">
    <source>
        <dbReference type="ARBA" id="ARBA00022676"/>
    </source>
</evidence>
<comment type="subcellular location">
    <subcellularLocation>
        <location evidence="1">Membrane</location>
        <topology evidence="1">Multi-pass membrane protein</topology>
    </subcellularLocation>
</comment>
<evidence type="ECO:0000256" key="9">
    <source>
        <dbReference type="SAM" id="Phobius"/>
    </source>
</evidence>
<keyword evidence="4 9" id="KW-0812">Transmembrane</keyword>
<feature type="transmembrane region" description="Helical" evidence="9">
    <location>
        <begin position="342"/>
        <end position="368"/>
    </location>
</feature>
<dbReference type="InParanoid" id="E3J4R6"/>
<evidence type="ECO:0000256" key="4">
    <source>
        <dbReference type="ARBA" id="ARBA00022692"/>
    </source>
</evidence>
<keyword evidence="2" id="KW-0328">Glycosyltransferase</keyword>
<dbReference type="InterPro" id="IPR049829">
    <property type="entry name" value="MptA/B-like"/>
</dbReference>
<evidence type="ECO:0000256" key="7">
    <source>
        <dbReference type="ARBA" id="ARBA00043987"/>
    </source>
</evidence>
<proteinExistence type="inferred from homology"/>
<reference evidence="10 11" key="1">
    <citation type="submission" date="2010-10" db="EMBL/GenBank/DDBJ databases">
        <title>Complete sequence of Frankia sp. EuI1c.</title>
        <authorList>
            <consortium name="US DOE Joint Genome Institute"/>
            <person name="Lucas S."/>
            <person name="Copeland A."/>
            <person name="Lapidus A."/>
            <person name="Cheng J.-F."/>
            <person name="Bruce D."/>
            <person name="Goodwin L."/>
            <person name="Pitluck S."/>
            <person name="Chertkov O."/>
            <person name="Detter J.C."/>
            <person name="Han C."/>
            <person name="Tapia R."/>
            <person name="Land M."/>
            <person name="Hauser L."/>
            <person name="Jeffries C."/>
            <person name="Kyrpides N."/>
            <person name="Ivanova N."/>
            <person name="Mikhailova N."/>
            <person name="Beauchemin N."/>
            <person name="Sen A."/>
            <person name="Sur S.A."/>
            <person name="Gtari M."/>
            <person name="Wall L."/>
            <person name="Tisa L."/>
            <person name="Woyke T."/>
        </authorList>
    </citation>
    <scope>NUCLEOTIDE SEQUENCE [LARGE SCALE GENOMIC DNA]</scope>
    <source>
        <strain evidence="11">DSM 45817 / CECT 9037 / EuI1c</strain>
    </source>
</reference>
<evidence type="ECO:0000256" key="6">
    <source>
        <dbReference type="ARBA" id="ARBA00023136"/>
    </source>
</evidence>
<sequence length="607" mass="60826">MWLVVAGLIAAVAAVTAEGRLGPRDPRATDPTSWWGILPPVPPTSITRGTLAGISALSVIGLCVCWLVLVRLALTDRLRPREALAATVAWAAPFAFGPPLFSRDAYAYAAQGELARRGIDPATHGVAALAGDSRGAAFMAAVDPRWRDTHTPYGGGAVAVERLAATVAQLFGAGPTVALVTLRILAVLAVAALVVCTYRLVADLPGAAGDPSSRGEASEDRSPGRAVAVAVALVGANPVTVIHLIGGMHLDALVTAALAGALLLDRRRSAARPADTPGAVPATGSGAFGGAVCLAGLGAVALACFAGTVKATAFLGLVWLLVAQARDARAAAGRGAMARTIVVDLTVALAVLGLSMLGSGFGLTWLHALSTSGALTTGVAPASVLASLIAALARLGGVHASTGSGSVLLTGARAAALAVAGLVCARLLWLAWRRPARTAPTAAAGRGDGDTAVPAGNAGYDGLLVLGIGGLAVALGSPVLYPWYLAPTLPMLGVLAAGWHLQHLAAGSPAAALIPRRRCRTVVGVTVAGSIWLCGATLSPLAQTWRLLAPDGPEGVLPLVVTAVAGAALLITAATIATRTVSSTDRSGQPRRSAPGPEDDDRQAATR</sequence>
<keyword evidence="3" id="KW-0808">Transferase</keyword>
<gene>
    <name evidence="10" type="ordered locus">FraEuI1c_0147</name>
</gene>
<evidence type="ECO:0000256" key="5">
    <source>
        <dbReference type="ARBA" id="ARBA00022989"/>
    </source>
</evidence>